<organism evidence="5 6">
    <name type="scientific">Tepidiforma thermophila (strain KCTC 52669 / CGMCC 1.13589 / G233)</name>
    <dbReference type="NCBI Taxonomy" id="2761530"/>
    <lineage>
        <taxon>Bacteria</taxon>
        <taxon>Bacillati</taxon>
        <taxon>Chloroflexota</taxon>
        <taxon>Tepidiformia</taxon>
        <taxon>Tepidiformales</taxon>
        <taxon>Tepidiformaceae</taxon>
        <taxon>Tepidiforma</taxon>
    </lineage>
</organism>
<keyword evidence="2" id="KW-0378">Hydrolase</keyword>
<keyword evidence="3 4" id="KW-0460">Magnesium</keyword>
<protein>
    <submittedName>
        <fullName evidence="5">Histidinol-phosphate phosphatase</fullName>
    </submittedName>
</protein>
<dbReference type="GO" id="GO:0006020">
    <property type="term" value="P:inositol metabolic process"/>
    <property type="evidence" value="ECO:0007669"/>
    <property type="project" value="TreeGrafter"/>
</dbReference>
<dbReference type="GO" id="GO:0046872">
    <property type="term" value="F:metal ion binding"/>
    <property type="evidence" value="ECO:0007669"/>
    <property type="project" value="UniProtKB-KW"/>
</dbReference>
<dbReference type="Gene3D" id="3.40.190.80">
    <property type="match status" value="1"/>
</dbReference>
<evidence type="ECO:0000256" key="3">
    <source>
        <dbReference type="ARBA" id="ARBA00022842"/>
    </source>
</evidence>
<evidence type="ECO:0000256" key="1">
    <source>
        <dbReference type="ARBA" id="ARBA00022723"/>
    </source>
</evidence>
<proteinExistence type="predicted"/>
<dbReference type="Pfam" id="PF00459">
    <property type="entry name" value="Inositol_P"/>
    <property type="match status" value="1"/>
</dbReference>
<evidence type="ECO:0000313" key="6">
    <source>
        <dbReference type="Proteomes" id="UP000223071"/>
    </source>
</evidence>
<dbReference type="SUPFAM" id="SSF56655">
    <property type="entry name" value="Carbohydrate phosphatase"/>
    <property type="match status" value="1"/>
</dbReference>
<sequence length="256" mass="27398">MSELSALLEIALRAAAIAGETIMPIYASPFEVERKADRTPVTEADRRAELAMREFFARETPGFGVLGEEYGETPGDGRHRWIIDPIDGTKSFIHRVPLFGTLVALERDGEPVVGVISCHAVGETVAAAAGLGARLNGEPCRVSRVASLDDATLTMTSFARTAARRPLGYRALVERCGLARAWGDCYGYLMVATGRAEIMLDPDMSIWDAAALQPVIREAGGGFSQWDGNPALGDSAVATNGLLHNEVIRLLASDLA</sequence>
<reference evidence="5 6" key="1">
    <citation type="submission" date="2017-09" db="EMBL/GenBank/DDBJ databases">
        <title>Sequencing the genomes of two abundant thermophiles in Great Basin hot springs: Thermocrinis jamiesonii and novel Chloroflexi Thermoflexus hugenholtzii.</title>
        <authorList>
            <person name="Hedlund B."/>
        </authorList>
    </citation>
    <scope>NUCLEOTIDE SEQUENCE [LARGE SCALE GENOMIC DNA]</scope>
    <source>
        <strain evidence="5 6">G233</strain>
    </source>
</reference>
<dbReference type="Proteomes" id="UP000223071">
    <property type="component" value="Unassembled WGS sequence"/>
</dbReference>
<dbReference type="GO" id="GO:0008934">
    <property type="term" value="F:inositol monophosphate 1-phosphatase activity"/>
    <property type="evidence" value="ECO:0007669"/>
    <property type="project" value="TreeGrafter"/>
</dbReference>
<gene>
    <name evidence="5" type="ORF">A9A59_2249</name>
</gene>
<dbReference type="PROSITE" id="PS00629">
    <property type="entry name" value="IMP_1"/>
    <property type="match status" value="1"/>
</dbReference>
<dbReference type="Gene3D" id="3.30.540.10">
    <property type="entry name" value="Fructose-1,6-Bisphosphatase, subunit A, domain 1"/>
    <property type="match status" value="1"/>
</dbReference>
<keyword evidence="6" id="KW-1185">Reference proteome</keyword>
<comment type="cofactor">
    <cofactor evidence="4">
        <name>Mg(2+)</name>
        <dbReference type="ChEBI" id="CHEBI:18420"/>
    </cofactor>
</comment>
<dbReference type="GO" id="GO:0007165">
    <property type="term" value="P:signal transduction"/>
    <property type="evidence" value="ECO:0007669"/>
    <property type="project" value="TreeGrafter"/>
</dbReference>
<feature type="binding site" evidence="4">
    <location>
        <position position="208"/>
    </location>
    <ligand>
        <name>Mg(2+)</name>
        <dbReference type="ChEBI" id="CHEBI:18420"/>
        <label>1</label>
        <note>catalytic</note>
    </ligand>
</feature>
<feature type="binding site" evidence="4">
    <location>
        <position position="84"/>
    </location>
    <ligand>
        <name>Mg(2+)</name>
        <dbReference type="ChEBI" id="CHEBI:18420"/>
        <label>1</label>
        <note>catalytic</note>
    </ligand>
</feature>
<dbReference type="EMBL" id="PDJQ01000001">
    <property type="protein sequence ID" value="PFG74992.1"/>
    <property type="molecule type" value="Genomic_DNA"/>
</dbReference>
<dbReference type="PANTHER" id="PTHR20854:SF4">
    <property type="entry name" value="INOSITOL-1-MONOPHOSPHATASE-RELATED"/>
    <property type="match status" value="1"/>
</dbReference>
<dbReference type="RefSeq" id="WP_098504338.1">
    <property type="nucleotide sequence ID" value="NZ_PDJQ01000001.1"/>
</dbReference>
<feature type="binding site" evidence="4">
    <location>
        <position position="86"/>
    </location>
    <ligand>
        <name>Mg(2+)</name>
        <dbReference type="ChEBI" id="CHEBI:18420"/>
        <label>1</label>
        <note>catalytic</note>
    </ligand>
</feature>
<dbReference type="PANTHER" id="PTHR20854">
    <property type="entry name" value="INOSITOL MONOPHOSPHATASE"/>
    <property type="match status" value="1"/>
</dbReference>
<keyword evidence="1 4" id="KW-0479">Metal-binding</keyword>
<feature type="binding site" evidence="4">
    <location>
        <position position="87"/>
    </location>
    <ligand>
        <name>Mg(2+)</name>
        <dbReference type="ChEBI" id="CHEBI:18420"/>
        <label>1</label>
        <note>catalytic</note>
    </ligand>
</feature>
<accession>A0A2A9HIK3</accession>
<dbReference type="InterPro" id="IPR020583">
    <property type="entry name" value="Inositol_monoP_metal-BS"/>
</dbReference>
<dbReference type="InterPro" id="IPR000760">
    <property type="entry name" value="Inositol_monophosphatase-like"/>
</dbReference>
<evidence type="ECO:0000313" key="5">
    <source>
        <dbReference type="EMBL" id="PFG74992.1"/>
    </source>
</evidence>
<comment type="caution">
    <text evidence="5">The sequence shown here is derived from an EMBL/GenBank/DDBJ whole genome shotgun (WGS) entry which is preliminary data.</text>
</comment>
<dbReference type="PRINTS" id="PR00377">
    <property type="entry name" value="IMPHPHTASES"/>
</dbReference>
<dbReference type="AlphaFoldDB" id="A0A2A9HIK3"/>
<evidence type="ECO:0000256" key="2">
    <source>
        <dbReference type="ARBA" id="ARBA00022801"/>
    </source>
</evidence>
<feature type="binding site" evidence="4">
    <location>
        <position position="68"/>
    </location>
    <ligand>
        <name>Mg(2+)</name>
        <dbReference type="ChEBI" id="CHEBI:18420"/>
        <label>1</label>
        <note>catalytic</note>
    </ligand>
</feature>
<name>A0A2A9HIK3_TEPT2</name>
<evidence type="ECO:0000256" key="4">
    <source>
        <dbReference type="PIRSR" id="PIRSR600760-2"/>
    </source>
</evidence>